<sequence length="119" mass="13475">MNLHPILNASVASTSNFVLSQEMVKAPLFCSIDRTGQNRYSYIANLCVSKSARRQGIAMNMLYFAVKLAKSNGAQQVFVHVHRKNRPAQELYQKMGFEVVEMATPQLSKEQTFLLCFEL</sequence>
<accession>A0A4S4CW57</accession>
<evidence type="ECO:0000313" key="3">
    <source>
        <dbReference type="Proteomes" id="UP000306102"/>
    </source>
</evidence>
<dbReference type="InterPro" id="IPR016181">
    <property type="entry name" value="Acyl_CoA_acyltransferase"/>
</dbReference>
<dbReference type="Pfam" id="PF00583">
    <property type="entry name" value="Acetyltransf_1"/>
    <property type="match status" value="1"/>
</dbReference>
<dbReference type="GO" id="GO:0016747">
    <property type="term" value="F:acyltransferase activity, transferring groups other than amino-acyl groups"/>
    <property type="evidence" value="ECO:0007669"/>
    <property type="project" value="InterPro"/>
</dbReference>
<dbReference type="Proteomes" id="UP000306102">
    <property type="component" value="Unassembled WGS sequence"/>
</dbReference>
<name>A0A4S4CW57_CAMSN</name>
<dbReference type="InterPro" id="IPR000182">
    <property type="entry name" value="GNAT_dom"/>
</dbReference>
<keyword evidence="3" id="KW-1185">Reference proteome</keyword>
<dbReference type="CDD" id="cd04301">
    <property type="entry name" value="NAT_SF"/>
    <property type="match status" value="1"/>
</dbReference>
<dbReference type="AlphaFoldDB" id="A0A4S4CW57"/>
<evidence type="ECO:0000313" key="2">
    <source>
        <dbReference type="EMBL" id="THF93907.1"/>
    </source>
</evidence>
<feature type="domain" description="N-acetyltransferase" evidence="1">
    <location>
        <begin position="1"/>
        <end position="119"/>
    </location>
</feature>
<dbReference type="EMBL" id="SDRB02013831">
    <property type="protein sequence ID" value="THF93907.1"/>
    <property type="molecule type" value="Genomic_DNA"/>
</dbReference>
<dbReference type="PANTHER" id="PTHR47426:SF3">
    <property type="entry name" value="GCN5-RELATED N-ACETYLTRANSFERASE 6, CHLOROPLASTIC"/>
    <property type="match status" value="1"/>
</dbReference>
<reference evidence="2 3" key="1">
    <citation type="journal article" date="2018" name="Proc. Natl. Acad. Sci. U.S.A.">
        <title>Draft genome sequence of Camellia sinensis var. sinensis provides insights into the evolution of the tea genome and tea quality.</title>
        <authorList>
            <person name="Wei C."/>
            <person name="Yang H."/>
            <person name="Wang S."/>
            <person name="Zhao J."/>
            <person name="Liu C."/>
            <person name="Gao L."/>
            <person name="Xia E."/>
            <person name="Lu Y."/>
            <person name="Tai Y."/>
            <person name="She G."/>
            <person name="Sun J."/>
            <person name="Cao H."/>
            <person name="Tong W."/>
            <person name="Gao Q."/>
            <person name="Li Y."/>
            <person name="Deng W."/>
            <person name="Jiang X."/>
            <person name="Wang W."/>
            <person name="Chen Q."/>
            <person name="Zhang S."/>
            <person name="Li H."/>
            <person name="Wu J."/>
            <person name="Wang P."/>
            <person name="Li P."/>
            <person name="Shi C."/>
            <person name="Zheng F."/>
            <person name="Jian J."/>
            <person name="Huang B."/>
            <person name="Shan D."/>
            <person name="Shi M."/>
            <person name="Fang C."/>
            <person name="Yue Y."/>
            <person name="Li F."/>
            <person name="Li D."/>
            <person name="Wei S."/>
            <person name="Han B."/>
            <person name="Jiang C."/>
            <person name="Yin Y."/>
            <person name="Xia T."/>
            <person name="Zhang Z."/>
            <person name="Bennetzen J.L."/>
            <person name="Zhao S."/>
            <person name="Wan X."/>
        </authorList>
    </citation>
    <scope>NUCLEOTIDE SEQUENCE [LARGE SCALE GENOMIC DNA]</scope>
    <source>
        <strain evidence="3">cv. Shuchazao</strain>
        <tissue evidence="2">Leaf</tissue>
    </source>
</reference>
<dbReference type="PANTHER" id="PTHR47426">
    <property type="entry name" value="ACYL-COA N-ACYLTRANSFERASES (NAT) SUPERFAMILY PROTEIN"/>
    <property type="match status" value="1"/>
</dbReference>
<gene>
    <name evidence="2" type="ORF">TEA_026731</name>
</gene>
<organism evidence="2 3">
    <name type="scientific">Camellia sinensis var. sinensis</name>
    <name type="common">China tea</name>
    <dbReference type="NCBI Taxonomy" id="542762"/>
    <lineage>
        <taxon>Eukaryota</taxon>
        <taxon>Viridiplantae</taxon>
        <taxon>Streptophyta</taxon>
        <taxon>Embryophyta</taxon>
        <taxon>Tracheophyta</taxon>
        <taxon>Spermatophyta</taxon>
        <taxon>Magnoliopsida</taxon>
        <taxon>eudicotyledons</taxon>
        <taxon>Gunneridae</taxon>
        <taxon>Pentapetalae</taxon>
        <taxon>asterids</taxon>
        <taxon>Ericales</taxon>
        <taxon>Theaceae</taxon>
        <taxon>Camellia</taxon>
    </lineage>
</organism>
<protein>
    <recommendedName>
        <fullName evidence="1">N-acetyltransferase domain-containing protein</fullName>
    </recommendedName>
</protein>
<comment type="caution">
    <text evidence="2">The sequence shown here is derived from an EMBL/GenBank/DDBJ whole genome shotgun (WGS) entry which is preliminary data.</text>
</comment>
<dbReference type="PROSITE" id="PS51186">
    <property type="entry name" value="GNAT"/>
    <property type="match status" value="1"/>
</dbReference>
<dbReference type="Gene3D" id="3.40.630.30">
    <property type="match status" value="1"/>
</dbReference>
<proteinExistence type="predicted"/>
<dbReference type="SUPFAM" id="SSF55729">
    <property type="entry name" value="Acyl-CoA N-acyltransferases (Nat)"/>
    <property type="match status" value="1"/>
</dbReference>
<evidence type="ECO:0000259" key="1">
    <source>
        <dbReference type="PROSITE" id="PS51186"/>
    </source>
</evidence>